<dbReference type="SUPFAM" id="SSF53474">
    <property type="entry name" value="alpha/beta-Hydrolases"/>
    <property type="match status" value="1"/>
</dbReference>
<gene>
    <name evidence="3" type="ORF">QBC46DRAFT_366281</name>
</gene>
<dbReference type="PANTHER" id="PTHR48070">
    <property type="entry name" value="ESTERASE OVCA2"/>
    <property type="match status" value="1"/>
</dbReference>
<dbReference type="AlphaFoldDB" id="A0AAN6N1E4"/>
<organism evidence="3 4">
    <name type="scientific">Diplogelasinospora grovesii</name>
    <dbReference type="NCBI Taxonomy" id="303347"/>
    <lineage>
        <taxon>Eukaryota</taxon>
        <taxon>Fungi</taxon>
        <taxon>Dikarya</taxon>
        <taxon>Ascomycota</taxon>
        <taxon>Pezizomycotina</taxon>
        <taxon>Sordariomycetes</taxon>
        <taxon>Sordariomycetidae</taxon>
        <taxon>Sordariales</taxon>
        <taxon>Diplogelasinosporaceae</taxon>
        <taxon>Diplogelasinospora</taxon>
    </lineage>
</organism>
<protein>
    <recommendedName>
        <fullName evidence="2">Serine hydrolase domain-containing protein</fullName>
    </recommendedName>
</protein>
<dbReference type="Pfam" id="PF03959">
    <property type="entry name" value="FSH1"/>
    <property type="match status" value="1"/>
</dbReference>
<evidence type="ECO:0000259" key="2">
    <source>
        <dbReference type="Pfam" id="PF03959"/>
    </source>
</evidence>
<dbReference type="InterPro" id="IPR050593">
    <property type="entry name" value="LovG"/>
</dbReference>
<dbReference type="InterPro" id="IPR005645">
    <property type="entry name" value="FSH-like_dom"/>
</dbReference>
<dbReference type="InterPro" id="IPR029058">
    <property type="entry name" value="AB_hydrolase_fold"/>
</dbReference>
<keyword evidence="1" id="KW-0378">Hydrolase</keyword>
<keyword evidence="4" id="KW-1185">Reference proteome</keyword>
<reference evidence="4" key="1">
    <citation type="journal article" date="2023" name="Mol. Phylogenet. Evol.">
        <title>Genome-scale phylogeny and comparative genomics of the fungal order Sordariales.</title>
        <authorList>
            <person name="Hensen N."/>
            <person name="Bonometti L."/>
            <person name="Westerberg I."/>
            <person name="Brannstrom I.O."/>
            <person name="Guillou S."/>
            <person name="Cros-Aarteil S."/>
            <person name="Calhoun S."/>
            <person name="Haridas S."/>
            <person name="Kuo A."/>
            <person name="Mondo S."/>
            <person name="Pangilinan J."/>
            <person name="Riley R."/>
            <person name="LaButti K."/>
            <person name="Andreopoulos B."/>
            <person name="Lipzen A."/>
            <person name="Chen C."/>
            <person name="Yan M."/>
            <person name="Daum C."/>
            <person name="Ng V."/>
            <person name="Clum A."/>
            <person name="Steindorff A."/>
            <person name="Ohm R.A."/>
            <person name="Martin F."/>
            <person name="Silar P."/>
            <person name="Natvig D.O."/>
            <person name="Lalanne C."/>
            <person name="Gautier V."/>
            <person name="Ament-Velasquez S.L."/>
            <person name="Kruys A."/>
            <person name="Hutchinson M.I."/>
            <person name="Powell A.J."/>
            <person name="Barry K."/>
            <person name="Miller A.N."/>
            <person name="Grigoriev I.V."/>
            <person name="Debuchy R."/>
            <person name="Gladieux P."/>
            <person name="Hiltunen Thoren M."/>
            <person name="Johannesson H."/>
        </authorList>
    </citation>
    <scope>NUCLEOTIDE SEQUENCE [LARGE SCALE GENOMIC DNA]</scope>
    <source>
        <strain evidence="4">CBS 340.73</strain>
    </source>
</reference>
<proteinExistence type="predicted"/>
<dbReference type="GO" id="GO:0019748">
    <property type="term" value="P:secondary metabolic process"/>
    <property type="evidence" value="ECO:0007669"/>
    <property type="project" value="TreeGrafter"/>
</dbReference>
<name>A0AAN6N1E4_9PEZI</name>
<evidence type="ECO:0000313" key="4">
    <source>
        <dbReference type="Proteomes" id="UP001303473"/>
    </source>
</evidence>
<dbReference type="GO" id="GO:0005634">
    <property type="term" value="C:nucleus"/>
    <property type="evidence" value="ECO:0007669"/>
    <property type="project" value="TreeGrafter"/>
</dbReference>
<dbReference type="GO" id="GO:0016787">
    <property type="term" value="F:hydrolase activity"/>
    <property type="evidence" value="ECO:0007669"/>
    <property type="project" value="UniProtKB-KW"/>
</dbReference>
<dbReference type="EMBL" id="MU853856">
    <property type="protein sequence ID" value="KAK3937381.1"/>
    <property type="molecule type" value="Genomic_DNA"/>
</dbReference>
<dbReference type="Gene3D" id="3.40.50.1820">
    <property type="entry name" value="alpha/beta hydrolase"/>
    <property type="match status" value="1"/>
</dbReference>
<comment type="caution">
    <text evidence="3">The sequence shown here is derived from an EMBL/GenBank/DDBJ whole genome shotgun (WGS) entry which is preliminary data.</text>
</comment>
<dbReference type="Proteomes" id="UP001303473">
    <property type="component" value="Unassembled WGS sequence"/>
</dbReference>
<dbReference type="GO" id="GO:0005737">
    <property type="term" value="C:cytoplasm"/>
    <property type="evidence" value="ECO:0007669"/>
    <property type="project" value="TreeGrafter"/>
</dbReference>
<accession>A0AAN6N1E4</accession>
<sequence length="213" mass="23184">MASDERSTSTKERENFKILCLHGIGGNGDVPSLRYQLGDKYEFDFVDGAHPWPAAPGITQAFGVQVCYSYYYDGTAASALAAVDDLATYVVDNGPFDAVLGFSMGAALAATLLLQPDERYAAARQMIPSAALSLCLRQGKMGFLKAADQVRKEDRVAIPTVHAWSPQDTDQPGQSQQLIKIDRKDPCLPCTHLVIEHRGRHGMSHCPVDVSNE</sequence>
<dbReference type="PANTHER" id="PTHR48070:SF7">
    <property type="entry name" value="SERINE HYDROLASE FSH DOMAIN-CONTAINING PROTEIN-RELATED"/>
    <property type="match status" value="1"/>
</dbReference>
<evidence type="ECO:0000313" key="3">
    <source>
        <dbReference type="EMBL" id="KAK3937381.1"/>
    </source>
</evidence>
<feature type="domain" description="Serine hydrolase" evidence="2">
    <location>
        <begin position="14"/>
        <end position="201"/>
    </location>
</feature>
<evidence type="ECO:0000256" key="1">
    <source>
        <dbReference type="ARBA" id="ARBA00022801"/>
    </source>
</evidence>